<gene>
    <name evidence="1" type="ORF">GH810_16200</name>
</gene>
<name>A0A923HYB5_9FIRM</name>
<comment type="caution">
    <text evidence="1">The sequence shown here is derived from an EMBL/GenBank/DDBJ whole genome shotgun (WGS) entry which is preliminary data.</text>
</comment>
<reference evidence="1" key="2">
    <citation type="submission" date="2020-10" db="EMBL/GenBank/DDBJ databases">
        <title>Comparative genomics of the Acetobacterium genus.</title>
        <authorList>
            <person name="Marshall C."/>
            <person name="May H."/>
            <person name="Norman S."/>
        </authorList>
    </citation>
    <scope>NUCLEOTIDE SEQUENCE</scope>
    <source>
        <strain evidence="1">DER-2019</strain>
    </source>
</reference>
<evidence type="ECO:0000313" key="2">
    <source>
        <dbReference type="Proteomes" id="UP000616595"/>
    </source>
</evidence>
<proteinExistence type="predicted"/>
<organism evidence="1 2">
    <name type="scientific">Acetobacterium paludosum</name>
    <dbReference type="NCBI Taxonomy" id="52693"/>
    <lineage>
        <taxon>Bacteria</taxon>
        <taxon>Bacillati</taxon>
        <taxon>Bacillota</taxon>
        <taxon>Clostridia</taxon>
        <taxon>Eubacteriales</taxon>
        <taxon>Eubacteriaceae</taxon>
        <taxon>Acetobacterium</taxon>
    </lineage>
</organism>
<accession>A0A923HYB5</accession>
<dbReference type="Pfam" id="PF10967">
    <property type="entry name" value="DUF2769"/>
    <property type="match status" value="1"/>
</dbReference>
<sequence length="133" mass="15565">MKVREIFYNLFLFMPEWGYIKLYKRVFVNQIQIKGGLFMSNVPKTKENIKKCLCLKCPSYNFFCKIKSMPKNVSLKIGDAEEKAHAEKMFCAFETSQCIDEKKGCLCEDCEIFRDYDLDKDFFCIVKGGESTL</sequence>
<evidence type="ECO:0000313" key="1">
    <source>
        <dbReference type="EMBL" id="MBC3889847.1"/>
    </source>
</evidence>
<reference evidence="1" key="1">
    <citation type="submission" date="2019-10" db="EMBL/GenBank/DDBJ databases">
        <authorList>
            <person name="Ross D.E."/>
            <person name="Gulliver D."/>
        </authorList>
    </citation>
    <scope>NUCLEOTIDE SEQUENCE</scope>
    <source>
        <strain evidence="1">DER-2019</strain>
    </source>
</reference>
<protein>
    <submittedName>
        <fullName evidence="1">DUF2769 domain-containing protein</fullName>
    </submittedName>
</protein>
<dbReference type="AlphaFoldDB" id="A0A923HYB5"/>
<dbReference type="EMBL" id="WJBD01000026">
    <property type="protein sequence ID" value="MBC3889847.1"/>
    <property type="molecule type" value="Genomic_DNA"/>
</dbReference>
<keyword evidence="2" id="KW-1185">Reference proteome</keyword>
<dbReference type="Proteomes" id="UP000616595">
    <property type="component" value="Unassembled WGS sequence"/>
</dbReference>
<dbReference type="InterPro" id="IPR020075">
    <property type="entry name" value="Uncharacterised_AF2234"/>
</dbReference>
<dbReference type="OrthoDB" id="24355at2"/>